<protein>
    <recommendedName>
        <fullName evidence="6">RWP-RK domain-containing protein</fullName>
    </recommendedName>
</protein>
<feature type="domain" description="RWP-RK" evidence="6">
    <location>
        <begin position="40"/>
        <end position="123"/>
    </location>
</feature>
<dbReference type="Pfam" id="PF02042">
    <property type="entry name" value="RWP-RK"/>
    <property type="match status" value="1"/>
</dbReference>
<evidence type="ECO:0000256" key="2">
    <source>
        <dbReference type="ARBA" id="ARBA00023125"/>
    </source>
</evidence>
<feature type="compositionally biased region" description="Basic residues" evidence="5">
    <location>
        <begin position="44"/>
        <end position="53"/>
    </location>
</feature>
<feature type="compositionally biased region" description="Acidic residues" evidence="5">
    <location>
        <begin position="141"/>
        <end position="153"/>
    </location>
</feature>
<keyword evidence="9" id="KW-1185">Reference proteome</keyword>
<proteinExistence type="predicted"/>
<sequence length="184" mass="20889">MNNNNNSFSSSSLFRTLSSIETPSTKVKSSRKRICPTNDQTDAKHKKSRKSRRIHDFPPESLAPYFHLPQSQAAKALDVAVITIKRNCKRYGFRWPYRANKYKAGKKFVLSEKGRAFHNLPFECLKAEMQSAPLKTTSDESGSECDTDTESIDNGEHVTKDYGQILVSLHKVPMNHDIVEGKIR</sequence>
<dbReference type="EMBL" id="CAKLCB010000250">
    <property type="protein sequence ID" value="CAH0517723.1"/>
    <property type="molecule type" value="Genomic_DNA"/>
</dbReference>
<keyword evidence="1" id="KW-0805">Transcription regulation</keyword>
<organism evidence="7 10">
    <name type="scientific">Peronospora belbahrii</name>
    <dbReference type="NCBI Taxonomy" id="622444"/>
    <lineage>
        <taxon>Eukaryota</taxon>
        <taxon>Sar</taxon>
        <taxon>Stramenopiles</taxon>
        <taxon>Oomycota</taxon>
        <taxon>Peronosporomycetes</taxon>
        <taxon>Peronosporales</taxon>
        <taxon>Peronosporaceae</taxon>
        <taxon>Peronospora</taxon>
    </lineage>
</organism>
<evidence type="ECO:0000256" key="3">
    <source>
        <dbReference type="ARBA" id="ARBA00023163"/>
    </source>
</evidence>
<evidence type="ECO:0000313" key="9">
    <source>
        <dbReference type="Proteomes" id="UP001158986"/>
    </source>
</evidence>
<dbReference type="GO" id="GO:0003677">
    <property type="term" value="F:DNA binding"/>
    <property type="evidence" value="ECO:0007669"/>
    <property type="project" value="UniProtKB-KW"/>
</dbReference>
<evidence type="ECO:0000259" key="6">
    <source>
        <dbReference type="PROSITE" id="PS51519"/>
    </source>
</evidence>
<keyword evidence="4" id="KW-0539">Nucleus</keyword>
<evidence type="ECO:0000313" key="10">
    <source>
        <dbReference type="Proteomes" id="UP001160483"/>
    </source>
</evidence>
<keyword evidence="2" id="KW-0238">DNA-binding</keyword>
<evidence type="ECO:0000256" key="1">
    <source>
        <dbReference type="ARBA" id="ARBA00023015"/>
    </source>
</evidence>
<feature type="region of interest" description="Disordered" evidence="5">
    <location>
        <begin position="22"/>
        <end position="59"/>
    </location>
</feature>
<dbReference type="PROSITE" id="PS51519">
    <property type="entry name" value="RWP_RK"/>
    <property type="match status" value="1"/>
</dbReference>
<evidence type="ECO:0000313" key="7">
    <source>
        <dbReference type="EMBL" id="CAH0473171.1"/>
    </source>
</evidence>
<evidence type="ECO:0000313" key="8">
    <source>
        <dbReference type="EMBL" id="CAH0517723.1"/>
    </source>
</evidence>
<dbReference type="AlphaFoldDB" id="A0AAU9KZ69"/>
<reference evidence="7 9" key="1">
    <citation type="submission" date="2021-11" db="EMBL/GenBank/DDBJ databases">
        <authorList>
            <person name="Islam A."/>
            <person name="Islam S."/>
            <person name="Flora M.S."/>
            <person name="Rahman M."/>
            <person name="Ziaur R.M."/>
            <person name="Epstein J.H."/>
            <person name="Hassan M."/>
            <person name="Klassen M."/>
            <person name="Woodard K."/>
            <person name="Webb A."/>
            <person name="Webby R.J."/>
            <person name="El Zowalaty M.E."/>
        </authorList>
    </citation>
    <scope>NUCLEOTIDE SEQUENCE</scope>
    <source>
        <strain evidence="8">Pbs1</strain>
        <strain evidence="7">Pbs3</strain>
    </source>
</reference>
<comment type="caution">
    <text evidence="7">The sequence shown here is derived from an EMBL/GenBank/DDBJ whole genome shotgun (WGS) entry which is preliminary data.</text>
</comment>
<feature type="region of interest" description="Disordered" evidence="5">
    <location>
        <begin position="133"/>
        <end position="153"/>
    </location>
</feature>
<dbReference type="Proteomes" id="UP001160483">
    <property type="component" value="Unassembled WGS sequence"/>
</dbReference>
<dbReference type="InterPro" id="IPR003035">
    <property type="entry name" value="RWP-RK_dom"/>
</dbReference>
<evidence type="ECO:0000256" key="4">
    <source>
        <dbReference type="ARBA" id="ARBA00023242"/>
    </source>
</evidence>
<evidence type="ECO:0000256" key="5">
    <source>
        <dbReference type="SAM" id="MobiDB-lite"/>
    </source>
</evidence>
<name>A0AAU9KZ69_9STRA</name>
<keyword evidence="3" id="KW-0804">Transcription</keyword>
<dbReference type="EMBL" id="CAKKTJ010000001">
    <property type="protein sequence ID" value="CAH0473171.1"/>
    <property type="molecule type" value="Genomic_DNA"/>
</dbReference>
<dbReference type="Proteomes" id="UP001158986">
    <property type="component" value="Unassembled WGS sequence"/>
</dbReference>
<gene>
    <name evidence="8" type="ORF">PBS001_LOCUS4317</name>
    <name evidence="7" type="ORF">PBS003_LOCUS80</name>
</gene>
<accession>A0AAU9KZ69</accession>